<dbReference type="PATRIC" id="fig|626887.3.peg.4156"/>
<sequence length="220" mass="23647">MPPVTSPVLKNKVKSSCSVNFCRALLVSTLALTGSACAETPAKQPQANGDFPTVRIETTEGNMTVRLRPDVAPKTVENFLEYVRSDFYEGTVFHRVIPGFMIQGGGYTANLSGKPTRTPIENEAKRTFGNVRGSIAMARRNDPDSATSQFFINLVDNEFLDEGVRGPGYTVFGTVTEGMGVADAIANIPTTRKGGMADVPAKAVVIQSIEIMENGDVKQP</sequence>
<name>N6WQL4_9GAMM</name>
<evidence type="ECO:0000256" key="2">
    <source>
        <dbReference type="ARBA" id="ARBA00023110"/>
    </source>
</evidence>
<dbReference type="PROSITE" id="PS50072">
    <property type="entry name" value="CSA_PPIASE_2"/>
    <property type="match status" value="1"/>
</dbReference>
<feature type="signal peptide" evidence="4">
    <location>
        <begin position="1"/>
        <end position="38"/>
    </location>
</feature>
<dbReference type="OrthoDB" id="9807797at2"/>
<evidence type="ECO:0000256" key="4">
    <source>
        <dbReference type="RuleBase" id="RU363019"/>
    </source>
</evidence>
<accession>N6WQL4</accession>
<dbReference type="PRINTS" id="PR00153">
    <property type="entry name" value="CSAPPISMRASE"/>
</dbReference>
<dbReference type="SUPFAM" id="SSF50891">
    <property type="entry name" value="Cyclophilin-like"/>
    <property type="match status" value="1"/>
</dbReference>
<dbReference type="Proteomes" id="UP000013165">
    <property type="component" value="Unassembled WGS sequence"/>
</dbReference>
<dbReference type="GO" id="GO:0006457">
    <property type="term" value="P:protein folding"/>
    <property type="evidence" value="ECO:0007669"/>
    <property type="project" value="InterPro"/>
</dbReference>
<comment type="similarity">
    <text evidence="1 4">Belongs to the cyclophilin-type PPIase family.</text>
</comment>
<keyword evidence="3 4" id="KW-0413">Isomerase</keyword>
<evidence type="ECO:0000256" key="1">
    <source>
        <dbReference type="ARBA" id="ARBA00007365"/>
    </source>
</evidence>
<dbReference type="InterPro" id="IPR020892">
    <property type="entry name" value="Cyclophilin-type_PPIase_CS"/>
</dbReference>
<comment type="function">
    <text evidence="4">PPIases accelerate the folding of proteins. It catalyzes the cis-trans isomerization of proline imidic peptide bonds in oligopeptides.</text>
</comment>
<organism evidence="6 7">
    <name type="scientific">Marinobacter nanhaiticus D15-8W</name>
    <dbReference type="NCBI Taxonomy" id="626887"/>
    <lineage>
        <taxon>Bacteria</taxon>
        <taxon>Pseudomonadati</taxon>
        <taxon>Pseudomonadota</taxon>
        <taxon>Gammaproteobacteria</taxon>
        <taxon>Pseudomonadales</taxon>
        <taxon>Marinobacteraceae</taxon>
        <taxon>Marinobacter</taxon>
    </lineage>
</organism>
<comment type="caution">
    <text evidence="6">The sequence shown here is derived from an EMBL/GenBank/DDBJ whole genome shotgun (WGS) entry which is preliminary data.</text>
</comment>
<proteinExistence type="inferred from homology"/>
<feature type="domain" description="PPIase cyclophilin-type" evidence="5">
    <location>
        <begin position="50"/>
        <end position="211"/>
    </location>
</feature>
<dbReference type="HOGENOM" id="CLU_012062_16_9_6"/>
<dbReference type="PANTHER" id="PTHR43246">
    <property type="entry name" value="PEPTIDYL-PROLYL CIS-TRANS ISOMERASE CYP38, CHLOROPLASTIC"/>
    <property type="match status" value="1"/>
</dbReference>
<dbReference type="EC" id="5.2.1.8" evidence="4"/>
<keyword evidence="7" id="KW-1185">Reference proteome</keyword>
<dbReference type="Gene3D" id="2.40.100.10">
    <property type="entry name" value="Cyclophilin-like"/>
    <property type="match status" value="1"/>
</dbReference>
<dbReference type="InterPro" id="IPR044665">
    <property type="entry name" value="E_coli_cyclophilin_A-like"/>
</dbReference>
<dbReference type="PROSITE" id="PS00170">
    <property type="entry name" value="CSA_PPIASE_1"/>
    <property type="match status" value="1"/>
</dbReference>
<keyword evidence="2 4" id="KW-0697">Rotamase</keyword>
<dbReference type="AlphaFoldDB" id="N6WQL4"/>
<keyword evidence="4" id="KW-0732">Signal</keyword>
<comment type="catalytic activity">
    <reaction evidence="4">
        <text>[protein]-peptidylproline (omega=180) = [protein]-peptidylproline (omega=0)</text>
        <dbReference type="Rhea" id="RHEA:16237"/>
        <dbReference type="Rhea" id="RHEA-COMP:10747"/>
        <dbReference type="Rhea" id="RHEA-COMP:10748"/>
        <dbReference type="ChEBI" id="CHEBI:83833"/>
        <dbReference type="ChEBI" id="CHEBI:83834"/>
        <dbReference type="EC" id="5.2.1.8"/>
    </reaction>
</comment>
<dbReference type="EMBL" id="APLQ01000014">
    <property type="protein sequence ID" value="ENO13866.2"/>
    <property type="molecule type" value="Genomic_DNA"/>
</dbReference>
<dbReference type="InterPro" id="IPR002130">
    <property type="entry name" value="Cyclophilin-type_PPIase_dom"/>
</dbReference>
<dbReference type="eggNOG" id="COG0652">
    <property type="taxonomic scope" value="Bacteria"/>
</dbReference>
<evidence type="ECO:0000313" key="6">
    <source>
        <dbReference type="EMBL" id="ENO13866.2"/>
    </source>
</evidence>
<dbReference type="Pfam" id="PF00160">
    <property type="entry name" value="Pro_isomerase"/>
    <property type="match status" value="1"/>
</dbReference>
<feature type="chain" id="PRO_5016477523" description="Peptidyl-prolyl cis-trans isomerase" evidence="4">
    <location>
        <begin position="39"/>
        <end position="220"/>
    </location>
</feature>
<dbReference type="GO" id="GO:0003755">
    <property type="term" value="F:peptidyl-prolyl cis-trans isomerase activity"/>
    <property type="evidence" value="ECO:0007669"/>
    <property type="project" value="UniProtKB-UniRule"/>
</dbReference>
<evidence type="ECO:0000256" key="3">
    <source>
        <dbReference type="ARBA" id="ARBA00023235"/>
    </source>
</evidence>
<dbReference type="STRING" id="626887.J057_20760"/>
<evidence type="ECO:0000313" key="7">
    <source>
        <dbReference type="Proteomes" id="UP000013165"/>
    </source>
</evidence>
<reference evidence="6 7" key="1">
    <citation type="journal article" date="2013" name="Genome Announc.">
        <title>Genome Sequence of the Polycyclic Aromatic Hydrocarbon-Degrading Bacterium Strain Marinobacter nanhaiticus D15-8WT.</title>
        <authorList>
            <person name="Cui Z."/>
            <person name="Gao W."/>
            <person name="Li Q."/>
            <person name="Xu G."/>
            <person name="Zheng L."/>
        </authorList>
    </citation>
    <scope>NUCLEOTIDE SEQUENCE [LARGE SCALE GENOMIC DNA]</scope>
    <source>
        <strain evidence="6 7">D15-8W</strain>
    </source>
</reference>
<gene>
    <name evidence="6" type="ORF">J057_20760</name>
</gene>
<dbReference type="InterPro" id="IPR029000">
    <property type="entry name" value="Cyclophilin-like_dom_sf"/>
</dbReference>
<protein>
    <recommendedName>
        <fullName evidence="4">Peptidyl-prolyl cis-trans isomerase</fullName>
        <shortName evidence="4">PPIase</shortName>
        <ecNumber evidence="4">5.2.1.8</ecNumber>
    </recommendedName>
</protein>
<evidence type="ECO:0000259" key="5">
    <source>
        <dbReference type="PROSITE" id="PS50072"/>
    </source>
</evidence>